<evidence type="ECO:0000256" key="1">
    <source>
        <dbReference type="ARBA" id="ARBA00004651"/>
    </source>
</evidence>
<dbReference type="RefSeq" id="WP_044493064.1">
    <property type="nucleotide sequence ID" value="NZ_CABKSP010000001.1"/>
</dbReference>
<keyword evidence="3 6" id="KW-0812">Transmembrane</keyword>
<keyword evidence="4 6" id="KW-1133">Transmembrane helix</keyword>
<evidence type="ECO:0000313" key="8">
    <source>
        <dbReference type="EMBL" id="MCT1607958.1"/>
    </source>
</evidence>
<dbReference type="Proteomes" id="UP001205046">
    <property type="component" value="Unassembled WGS sequence"/>
</dbReference>
<evidence type="ECO:0000256" key="5">
    <source>
        <dbReference type="ARBA" id="ARBA00023136"/>
    </source>
</evidence>
<keyword evidence="2" id="KW-1003">Cell membrane</keyword>
<evidence type="ECO:0000313" key="9">
    <source>
        <dbReference type="Proteomes" id="UP001205046"/>
    </source>
</evidence>
<name>A0ABT2HTD3_9MICC</name>
<evidence type="ECO:0000256" key="6">
    <source>
        <dbReference type="SAM" id="Phobius"/>
    </source>
</evidence>
<dbReference type="EMBL" id="JALXMO010000053">
    <property type="protein sequence ID" value="MCT1607958.1"/>
    <property type="molecule type" value="Genomic_DNA"/>
</dbReference>
<reference evidence="8 9" key="1">
    <citation type="submission" date="2022-04" db="EMBL/GenBank/DDBJ databases">
        <title>Human microbiome associated bacterial genomes.</title>
        <authorList>
            <person name="Sandstrom S."/>
            <person name="Salamzade R."/>
            <person name="Kalan L.R."/>
        </authorList>
    </citation>
    <scope>NUCLEOTIDE SEQUENCE [LARGE SCALE GENOMIC DNA]</scope>
    <source>
        <strain evidence="9">p3-SID767</strain>
    </source>
</reference>
<evidence type="ECO:0000256" key="3">
    <source>
        <dbReference type="ARBA" id="ARBA00022692"/>
    </source>
</evidence>
<keyword evidence="5 6" id="KW-0472">Membrane</keyword>
<feature type="transmembrane region" description="Helical" evidence="6">
    <location>
        <begin position="280"/>
        <end position="300"/>
    </location>
</feature>
<evidence type="ECO:0000259" key="7">
    <source>
        <dbReference type="Pfam" id="PF00482"/>
    </source>
</evidence>
<organism evidence="8 9">
    <name type="scientific">Nesterenkonia massiliensis</name>
    <dbReference type="NCBI Taxonomy" id="1232429"/>
    <lineage>
        <taxon>Bacteria</taxon>
        <taxon>Bacillati</taxon>
        <taxon>Actinomycetota</taxon>
        <taxon>Actinomycetes</taxon>
        <taxon>Micrococcales</taxon>
        <taxon>Micrococcaceae</taxon>
        <taxon>Nesterenkonia</taxon>
    </lineage>
</organism>
<keyword evidence="9" id="KW-1185">Reference proteome</keyword>
<sequence>MTASLLWAIAAGVGLGIGLVTLFFALPVMNQPRLKERVAPYVAGVLVSAPEPAYRPLQISGVARIFAPLVAAAVSQLDRFSLNTDQLRRRLRHADMNLSVSDYRLQQVLCAAAGVVIALMLNVLMLLAGNGSVLFAAFSVPVTAVCGVLLRDYLLSQRVSRRRKRMLTEFPTIAELLALAVSAGESAPGAFERIGRSSTGLLAAELSAVIQQTRTGESFGTAVRNLNQRIEAAPIARFLEGILIALERGTPLAEVMRAQAADVRELSKRELMEAAGRKEIAMLVPLVFGILPLTVIFAVYPGLELLSIGL</sequence>
<evidence type="ECO:0000256" key="4">
    <source>
        <dbReference type="ARBA" id="ARBA00022989"/>
    </source>
</evidence>
<feature type="transmembrane region" description="Helical" evidence="6">
    <location>
        <begin position="6"/>
        <end position="28"/>
    </location>
</feature>
<dbReference type="InterPro" id="IPR018076">
    <property type="entry name" value="T2SS_GspF_dom"/>
</dbReference>
<feature type="transmembrane region" description="Helical" evidence="6">
    <location>
        <begin position="108"/>
        <end position="128"/>
    </location>
</feature>
<dbReference type="Pfam" id="PF00482">
    <property type="entry name" value="T2SSF"/>
    <property type="match status" value="1"/>
</dbReference>
<protein>
    <submittedName>
        <fullName evidence="8">Type II secretion system F family protein</fullName>
    </submittedName>
</protein>
<dbReference type="PANTHER" id="PTHR35007">
    <property type="entry name" value="INTEGRAL MEMBRANE PROTEIN-RELATED"/>
    <property type="match status" value="1"/>
</dbReference>
<comment type="subcellular location">
    <subcellularLocation>
        <location evidence="1">Cell membrane</location>
        <topology evidence="1">Multi-pass membrane protein</topology>
    </subcellularLocation>
</comment>
<gene>
    <name evidence="8" type="ORF">M3B43_11655</name>
</gene>
<accession>A0ABT2HTD3</accession>
<feature type="transmembrane region" description="Helical" evidence="6">
    <location>
        <begin position="134"/>
        <end position="155"/>
    </location>
</feature>
<comment type="caution">
    <text evidence="8">The sequence shown here is derived from an EMBL/GenBank/DDBJ whole genome shotgun (WGS) entry which is preliminary data.</text>
</comment>
<proteinExistence type="predicted"/>
<feature type="domain" description="Type II secretion system protein GspF" evidence="7">
    <location>
        <begin position="174"/>
        <end position="298"/>
    </location>
</feature>
<dbReference type="PANTHER" id="PTHR35007:SF4">
    <property type="entry name" value="CONSERVED TRANSMEMBRANE PROTEIN-RELATED"/>
    <property type="match status" value="1"/>
</dbReference>
<evidence type="ECO:0000256" key="2">
    <source>
        <dbReference type="ARBA" id="ARBA00022475"/>
    </source>
</evidence>